<sequence length="37" mass="4204">MASEKKDKLEAWQTEDMQQEAVEVGMVSPTGYLEKES</sequence>
<evidence type="ECO:0000313" key="2">
    <source>
        <dbReference type="Proteomes" id="UP000075230"/>
    </source>
</evidence>
<name>A0A146FP24_ASPKA</name>
<reference evidence="2" key="2">
    <citation type="submission" date="2016-02" db="EMBL/GenBank/DDBJ databases">
        <title>Genome sequencing of Aspergillus luchuensis NBRC 4314.</title>
        <authorList>
            <person name="Yamada O."/>
        </authorList>
    </citation>
    <scope>NUCLEOTIDE SEQUENCE [LARGE SCALE GENOMIC DNA]</scope>
    <source>
        <strain evidence="2">RIB 2604</strain>
    </source>
</reference>
<organism evidence="1 2">
    <name type="scientific">Aspergillus kawachii</name>
    <name type="common">White koji mold</name>
    <name type="synonym">Aspergillus awamori var. kawachi</name>
    <dbReference type="NCBI Taxonomy" id="1069201"/>
    <lineage>
        <taxon>Eukaryota</taxon>
        <taxon>Fungi</taxon>
        <taxon>Dikarya</taxon>
        <taxon>Ascomycota</taxon>
        <taxon>Pezizomycotina</taxon>
        <taxon>Eurotiomycetes</taxon>
        <taxon>Eurotiomycetidae</taxon>
        <taxon>Eurotiales</taxon>
        <taxon>Aspergillaceae</taxon>
        <taxon>Aspergillus</taxon>
        <taxon>Aspergillus subgen. Circumdati</taxon>
    </lineage>
</organism>
<gene>
    <name evidence="1" type="ORF">RIB2604_02110890</name>
</gene>
<dbReference type="EMBL" id="BCWF01000021">
    <property type="protein sequence ID" value="GAT27398.1"/>
    <property type="molecule type" value="Genomic_DNA"/>
</dbReference>
<proteinExistence type="predicted"/>
<comment type="caution">
    <text evidence="1">The sequence shown here is derived from an EMBL/GenBank/DDBJ whole genome shotgun (WGS) entry which is preliminary data.</text>
</comment>
<protein>
    <submittedName>
        <fullName evidence="1">Dynein light chain type 1</fullName>
    </submittedName>
</protein>
<evidence type="ECO:0000313" key="1">
    <source>
        <dbReference type="EMBL" id="GAT27398.1"/>
    </source>
</evidence>
<dbReference type="AlphaFoldDB" id="A0A146FP24"/>
<reference evidence="1 2" key="1">
    <citation type="journal article" date="2016" name="DNA Res.">
        <title>Genome sequence of Aspergillus luchuensis NBRC 4314.</title>
        <authorList>
            <person name="Yamada O."/>
            <person name="Machida M."/>
            <person name="Hosoyama A."/>
            <person name="Goto M."/>
            <person name="Takahashi T."/>
            <person name="Futagami T."/>
            <person name="Yamagata Y."/>
            <person name="Takeuchi M."/>
            <person name="Kobayashi T."/>
            <person name="Koike H."/>
            <person name="Abe K."/>
            <person name="Asai K."/>
            <person name="Arita M."/>
            <person name="Fujita N."/>
            <person name="Fukuda K."/>
            <person name="Higa K."/>
            <person name="Horikawa H."/>
            <person name="Ishikawa T."/>
            <person name="Jinno K."/>
            <person name="Kato Y."/>
            <person name="Kirimura K."/>
            <person name="Mizutani O."/>
            <person name="Nakasone K."/>
            <person name="Sano M."/>
            <person name="Shiraishi Y."/>
            <person name="Tsukahara M."/>
            <person name="Gomi K."/>
        </authorList>
    </citation>
    <scope>NUCLEOTIDE SEQUENCE [LARGE SCALE GENOMIC DNA]</scope>
    <source>
        <strain evidence="1 2">RIB 2604</strain>
    </source>
</reference>
<accession>A0A146FP24</accession>
<dbReference type="Proteomes" id="UP000075230">
    <property type="component" value="Unassembled WGS sequence"/>
</dbReference>